<dbReference type="RefSeq" id="XP_033770463.1">
    <property type="nucleotide sequence ID" value="XM_033914572.1"/>
</dbReference>
<dbReference type="RefSeq" id="XP_033770464.1">
    <property type="nucleotide sequence ID" value="XM_033914573.1"/>
</dbReference>
<dbReference type="OrthoDB" id="10658530at2759"/>
<dbReference type="RefSeq" id="XP_033770465.1">
    <property type="nucleotide sequence ID" value="XM_033914574.1"/>
</dbReference>
<dbReference type="KEGG" id="gsh:117345640"/>
<organism evidence="2 5">
    <name type="scientific">Geotrypetes seraphini</name>
    <name type="common">Gaboon caecilian</name>
    <name type="synonym">Caecilia seraphini</name>
    <dbReference type="NCBI Taxonomy" id="260995"/>
    <lineage>
        <taxon>Eukaryota</taxon>
        <taxon>Metazoa</taxon>
        <taxon>Chordata</taxon>
        <taxon>Craniata</taxon>
        <taxon>Vertebrata</taxon>
        <taxon>Euteleostomi</taxon>
        <taxon>Amphibia</taxon>
        <taxon>Gymnophiona</taxon>
        <taxon>Geotrypetes</taxon>
    </lineage>
</organism>
<evidence type="ECO:0000313" key="3">
    <source>
        <dbReference type="RefSeq" id="XP_033770463.1"/>
    </source>
</evidence>
<proteinExistence type="predicted"/>
<feature type="chain" id="PRO_5044653830" evidence="1">
    <location>
        <begin position="23"/>
        <end position="271"/>
    </location>
</feature>
<dbReference type="Proteomes" id="UP000515159">
    <property type="component" value="Chromosome 11"/>
</dbReference>
<protein>
    <submittedName>
        <fullName evidence="3 4">Uncharacterized protein LOC117345640 isoform X1</fullName>
    </submittedName>
</protein>
<accession>A0A6P8NN13</accession>
<reference evidence="3 4" key="1">
    <citation type="submission" date="2025-04" db="UniProtKB">
        <authorList>
            <consortium name="RefSeq"/>
        </authorList>
    </citation>
    <scope>IDENTIFICATION</scope>
</reference>
<evidence type="ECO:0000313" key="4">
    <source>
        <dbReference type="RefSeq" id="XP_033770464.1"/>
    </source>
</evidence>
<evidence type="ECO:0000313" key="5">
    <source>
        <dbReference type="RefSeq" id="XP_033770465.1"/>
    </source>
</evidence>
<name>A0A6P8NN13_GEOSA</name>
<evidence type="ECO:0000313" key="2">
    <source>
        <dbReference type="Proteomes" id="UP000515159"/>
    </source>
</evidence>
<evidence type="ECO:0000256" key="1">
    <source>
        <dbReference type="SAM" id="SignalP"/>
    </source>
</evidence>
<sequence>MQVPTMLKTFFIGLLCYCKTLSSSFIQEQNSLFCSKFQKENFNMNDILTALKGPKVENFSMNAGKFSTGLRIEKVKVLKATLSFLAISTIYFKPNSTIINDIWLTDRKHFEEVFSIVPIINLILQLDSILTLSGSPRLLVKDNQDAKVKISTKTQFSSKLKLERNNENGTFKFGMLKCNLDKSSLSIVTAGDYGKILEDKIMGKDHTITKKNNICKINQQIADRLSNAVNNATDNIPLDVLGDNPEQRVTLWAMNCLKFNIDLTRGLQSKP</sequence>
<dbReference type="AlphaFoldDB" id="A0A6P8NN13"/>
<dbReference type="GeneID" id="117345640"/>
<keyword evidence="2" id="KW-1185">Reference proteome</keyword>
<gene>
    <name evidence="3 4 5" type="primary">LOC117345640</name>
</gene>
<feature type="signal peptide" evidence="1">
    <location>
        <begin position="1"/>
        <end position="22"/>
    </location>
</feature>
<keyword evidence="1" id="KW-0732">Signal</keyword>